<dbReference type="PANTHER" id="PTHR40866:SF1">
    <property type="entry name" value="BED-TYPE DOMAIN-CONTAINING PROTEIN"/>
    <property type="match status" value="1"/>
</dbReference>
<dbReference type="SUPFAM" id="SSF53098">
    <property type="entry name" value="Ribonuclease H-like"/>
    <property type="match status" value="1"/>
</dbReference>
<dbReference type="EMBL" id="RCMV01000434">
    <property type="protein sequence ID" value="KAG3217251.1"/>
    <property type="molecule type" value="Genomic_DNA"/>
</dbReference>
<reference evidence="2" key="1">
    <citation type="submission" date="2018-05" db="EMBL/GenBank/DDBJ databases">
        <title>Effector identification in a new, highly contiguous assembly of the strawberry crown rot pathogen Phytophthora cactorum.</title>
        <authorList>
            <person name="Armitage A.D."/>
            <person name="Nellist C.F."/>
            <person name="Bates H."/>
            <person name="Vickerstaff R.J."/>
            <person name="Harrison R.J."/>
        </authorList>
    </citation>
    <scope>NUCLEOTIDE SEQUENCE</scope>
    <source>
        <strain evidence="2">P421</strain>
    </source>
</reference>
<dbReference type="AlphaFoldDB" id="A0A8T1HYM7"/>
<dbReference type="PANTHER" id="PTHR40866">
    <property type="entry name" value="BED-TYPE DOMAIN-CONTAINING PROTEIN"/>
    <property type="match status" value="1"/>
</dbReference>
<evidence type="ECO:0000256" key="1">
    <source>
        <dbReference type="SAM" id="MobiDB-lite"/>
    </source>
</evidence>
<proteinExistence type="predicted"/>
<dbReference type="Proteomes" id="UP000760860">
    <property type="component" value="Unassembled WGS sequence"/>
</dbReference>
<feature type="region of interest" description="Disordered" evidence="1">
    <location>
        <begin position="214"/>
        <end position="244"/>
    </location>
</feature>
<accession>A0A8T1HYM7</accession>
<protein>
    <submittedName>
        <fullName evidence="2">Uncharacterized protein</fullName>
    </submittedName>
</protein>
<organism evidence="2 3">
    <name type="scientific">Phytophthora cactorum</name>
    <dbReference type="NCBI Taxonomy" id="29920"/>
    <lineage>
        <taxon>Eukaryota</taxon>
        <taxon>Sar</taxon>
        <taxon>Stramenopiles</taxon>
        <taxon>Oomycota</taxon>
        <taxon>Peronosporomycetes</taxon>
        <taxon>Peronosporales</taxon>
        <taxon>Peronosporaceae</taxon>
        <taxon>Phytophthora</taxon>
    </lineage>
</organism>
<evidence type="ECO:0000313" key="3">
    <source>
        <dbReference type="Proteomes" id="UP000760860"/>
    </source>
</evidence>
<name>A0A8T1HYM7_9STRA</name>
<dbReference type="InterPro" id="IPR012337">
    <property type="entry name" value="RNaseH-like_sf"/>
</dbReference>
<comment type="caution">
    <text evidence="2">The sequence shown here is derived from an EMBL/GenBank/DDBJ whole genome shotgun (WGS) entry which is preliminary data.</text>
</comment>
<dbReference type="VEuPathDB" id="FungiDB:PC110_g6575"/>
<sequence>MLRRYYGKDITECAFIVGDNCSVNKRLAGLLHVAQVGCENHRLNLAMEELLEESSQDLGSVQALMIKLRSLNQAAKLRLKTLLRPVIYQETRWNSTFIMLERYFKVLEFVKDDADLEDAIPTRAENRRLKALHAELTNVESGTKALQSTKVSMADAHLFLMDSSPCAPRSLSERADIVYAADFEAACVKIQEGRAHQLSRTQKAAVSQLAVREAPATGAASDGAQDAAKRRKTTGSSGDEEESFVELLKSARKAVRGKT</sequence>
<gene>
    <name evidence="2" type="ORF">PC129_g11920</name>
</gene>
<evidence type="ECO:0000313" key="2">
    <source>
        <dbReference type="EMBL" id="KAG3217251.1"/>
    </source>
</evidence>